<dbReference type="Pfam" id="PF14111">
    <property type="entry name" value="DUF4283"/>
    <property type="match status" value="1"/>
</dbReference>
<dbReference type="PANTHER" id="PTHR31286">
    <property type="entry name" value="GLYCINE-RICH CELL WALL STRUCTURAL PROTEIN 1.8-LIKE"/>
    <property type="match status" value="1"/>
</dbReference>
<comment type="caution">
    <text evidence="2">The sequence shown here is derived from an EMBL/GenBank/DDBJ whole genome shotgun (WGS) entry which is preliminary data.</text>
</comment>
<proteinExistence type="predicted"/>
<feature type="domain" description="DUF4283" evidence="1">
    <location>
        <begin position="59"/>
        <end position="141"/>
    </location>
</feature>
<protein>
    <recommendedName>
        <fullName evidence="1">DUF4283 domain-containing protein</fullName>
    </recommendedName>
</protein>
<organism evidence="2 3">
    <name type="scientific">Acer saccharum</name>
    <name type="common">Sugar maple</name>
    <dbReference type="NCBI Taxonomy" id="4024"/>
    <lineage>
        <taxon>Eukaryota</taxon>
        <taxon>Viridiplantae</taxon>
        <taxon>Streptophyta</taxon>
        <taxon>Embryophyta</taxon>
        <taxon>Tracheophyta</taxon>
        <taxon>Spermatophyta</taxon>
        <taxon>Magnoliopsida</taxon>
        <taxon>eudicotyledons</taxon>
        <taxon>Gunneridae</taxon>
        <taxon>Pentapetalae</taxon>
        <taxon>rosids</taxon>
        <taxon>malvids</taxon>
        <taxon>Sapindales</taxon>
        <taxon>Sapindaceae</taxon>
        <taxon>Hippocastanoideae</taxon>
        <taxon>Acereae</taxon>
        <taxon>Acer</taxon>
    </lineage>
</organism>
<reference evidence="2" key="1">
    <citation type="journal article" date="2022" name="Plant J.">
        <title>Strategies of tolerance reflected in two North American maple genomes.</title>
        <authorList>
            <person name="McEvoy S.L."/>
            <person name="Sezen U.U."/>
            <person name="Trouern-Trend A."/>
            <person name="McMahon S.M."/>
            <person name="Schaberg P.G."/>
            <person name="Yang J."/>
            <person name="Wegrzyn J.L."/>
            <person name="Swenson N.G."/>
        </authorList>
    </citation>
    <scope>NUCLEOTIDE SEQUENCE</scope>
    <source>
        <strain evidence="2">NS2018</strain>
    </source>
</reference>
<accession>A0AA39SI57</accession>
<evidence type="ECO:0000259" key="1">
    <source>
        <dbReference type="Pfam" id="PF14111"/>
    </source>
</evidence>
<dbReference type="EMBL" id="JAUESC010000380">
    <property type="protein sequence ID" value="KAK0591338.1"/>
    <property type="molecule type" value="Genomic_DNA"/>
</dbReference>
<dbReference type="InterPro" id="IPR040256">
    <property type="entry name" value="At4g02000-like"/>
</dbReference>
<evidence type="ECO:0000313" key="3">
    <source>
        <dbReference type="Proteomes" id="UP001168877"/>
    </source>
</evidence>
<dbReference type="InterPro" id="IPR025558">
    <property type="entry name" value="DUF4283"/>
</dbReference>
<keyword evidence="3" id="KW-1185">Reference proteome</keyword>
<gene>
    <name evidence="2" type="ORF">LWI29_000209</name>
</gene>
<reference evidence="2" key="2">
    <citation type="submission" date="2023-06" db="EMBL/GenBank/DDBJ databases">
        <authorList>
            <person name="Swenson N.G."/>
            <person name="Wegrzyn J.L."/>
            <person name="Mcevoy S.L."/>
        </authorList>
    </citation>
    <scope>NUCLEOTIDE SEQUENCE</scope>
    <source>
        <strain evidence="2">NS2018</strain>
        <tissue evidence="2">Leaf</tissue>
    </source>
</reference>
<name>A0AA39SI57_ACESA</name>
<dbReference type="Proteomes" id="UP001168877">
    <property type="component" value="Unassembled WGS sequence"/>
</dbReference>
<sequence>MALPSAGNAKYGDSLVQSYAHEVAKPVDNPSFKIPMRFPVDINGELGFIFLEPEMAKAAEDYKFAIVMKFMRARPSIDNIRLSVVKTWGLMETPTISFMDDYHVLIKMKNERDFVHGWTREGRTMEGISFQLFKWTKEFDLHRESPLAPQWIFLPGLPMHLYRRDCLQIFATRFGRYLGTDNATLNRTRATGARICVEVDLTMEPVKGFPILVSQTKCIWQEARYEKPGFYCMKCHRQGHTAVVCRAGEGRKVVGKLKGETKVWQSKNKITKGEVSGSKEGLEIEVNTVLPDGKLTIIREDSNDNQNNFVIEGTSPGGAMIEKESNHGLRNSAENQKEDSNEECEEVWGDEELEVVQETVQTQIEKSPVLPGTPIPKPDADDYVGGQKGDLALVCYSDREEGEIIGLKGKEKAYDSAGVVPSDLEKTNNGVRTVRKSQRVHTRAQKLNL</sequence>
<evidence type="ECO:0000313" key="2">
    <source>
        <dbReference type="EMBL" id="KAK0591338.1"/>
    </source>
</evidence>
<dbReference type="PANTHER" id="PTHR31286:SF99">
    <property type="entry name" value="DUF4283 DOMAIN-CONTAINING PROTEIN"/>
    <property type="match status" value="1"/>
</dbReference>
<dbReference type="AlphaFoldDB" id="A0AA39SI57"/>